<evidence type="ECO:0000256" key="3">
    <source>
        <dbReference type="ARBA" id="ARBA00023274"/>
    </source>
</evidence>
<dbReference type="CDD" id="cd05797">
    <property type="entry name" value="Ribosomal_L10"/>
    <property type="match status" value="1"/>
</dbReference>
<reference evidence="4" key="1">
    <citation type="submission" date="2018-05" db="EMBL/GenBank/DDBJ databases">
        <authorList>
            <person name="Lanie J.A."/>
            <person name="Ng W.-L."/>
            <person name="Kazmierczak K.M."/>
            <person name="Andrzejewski T.M."/>
            <person name="Davidsen T.M."/>
            <person name="Wayne K.J."/>
            <person name="Tettelin H."/>
            <person name="Glass J.I."/>
            <person name="Rusch D."/>
            <person name="Podicherti R."/>
            <person name="Tsui H.-C.T."/>
            <person name="Winkler M.E."/>
        </authorList>
    </citation>
    <scope>NUCLEOTIDE SEQUENCE</scope>
</reference>
<dbReference type="InterPro" id="IPR022973">
    <property type="entry name" value="Ribosomal_uL10_bac"/>
</dbReference>
<evidence type="ECO:0000256" key="2">
    <source>
        <dbReference type="ARBA" id="ARBA00022980"/>
    </source>
</evidence>
<dbReference type="GO" id="GO:0006412">
    <property type="term" value="P:translation"/>
    <property type="evidence" value="ECO:0007669"/>
    <property type="project" value="InterPro"/>
</dbReference>
<evidence type="ECO:0000256" key="1">
    <source>
        <dbReference type="ARBA" id="ARBA00008889"/>
    </source>
</evidence>
<dbReference type="InterPro" id="IPR001790">
    <property type="entry name" value="Ribosomal_uL10"/>
</dbReference>
<dbReference type="SUPFAM" id="SSF160369">
    <property type="entry name" value="Ribosomal protein L10-like"/>
    <property type="match status" value="1"/>
</dbReference>
<sequence>MMNKEEKKNYIKEMKQAFSSNEAVMIAHYQGLSVVELDKIRAEMRKNGIFFKVTKNRITKLAVKETKCKELEKFFSGPTATAISSDPIMSAKILAKYAKSNSPLKIVAGFMDGKVLEAKDVAQIATLPTLDEARAKIVGIFSSPAQKILSILLAPGSKIAILAHAKSKKN</sequence>
<dbReference type="Gene3D" id="3.30.70.1730">
    <property type="match status" value="1"/>
</dbReference>
<proteinExistence type="inferred from homology"/>
<dbReference type="PANTHER" id="PTHR11560">
    <property type="entry name" value="39S RIBOSOMAL PROTEIN L10, MITOCHONDRIAL"/>
    <property type="match status" value="1"/>
</dbReference>
<gene>
    <name evidence="4" type="ORF">METZ01_LOCUS164002</name>
</gene>
<dbReference type="InterPro" id="IPR047865">
    <property type="entry name" value="Ribosomal_uL10_bac_type"/>
</dbReference>
<keyword evidence="2" id="KW-0689">Ribosomal protein</keyword>
<dbReference type="EMBL" id="UINC01029058">
    <property type="protein sequence ID" value="SVB11148.1"/>
    <property type="molecule type" value="Genomic_DNA"/>
</dbReference>
<dbReference type="HAMAP" id="MF_00362">
    <property type="entry name" value="Ribosomal_uL10"/>
    <property type="match status" value="1"/>
</dbReference>
<accession>A0A382BBJ9</accession>
<dbReference type="InterPro" id="IPR043141">
    <property type="entry name" value="Ribosomal_uL10-like_sf"/>
</dbReference>
<dbReference type="PROSITE" id="PS01109">
    <property type="entry name" value="RIBOSOMAL_L10"/>
    <property type="match status" value="1"/>
</dbReference>
<dbReference type="AlphaFoldDB" id="A0A382BBJ9"/>
<protein>
    <recommendedName>
        <fullName evidence="5">50S ribosomal protein L10</fullName>
    </recommendedName>
</protein>
<dbReference type="Pfam" id="PF00466">
    <property type="entry name" value="Ribosomal_L10"/>
    <property type="match status" value="1"/>
</dbReference>
<evidence type="ECO:0008006" key="5">
    <source>
        <dbReference type="Google" id="ProtNLM"/>
    </source>
</evidence>
<organism evidence="4">
    <name type="scientific">marine metagenome</name>
    <dbReference type="NCBI Taxonomy" id="408172"/>
    <lineage>
        <taxon>unclassified sequences</taxon>
        <taxon>metagenomes</taxon>
        <taxon>ecological metagenomes</taxon>
    </lineage>
</organism>
<dbReference type="InterPro" id="IPR002363">
    <property type="entry name" value="Ribosomal_uL10_CS_bac"/>
</dbReference>
<name>A0A382BBJ9_9ZZZZ</name>
<evidence type="ECO:0000313" key="4">
    <source>
        <dbReference type="EMBL" id="SVB11148.1"/>
    </source>
</evidence>
<dbReference type="GO" id="GO:0003735">
    <property type="term" value="F:structural constituent of ribosome"/>
    <property type="evidence" value="ECO:0007669"/>
    <property type="project" value="InterPro"/>
</dbReference>
<keyword evidence="3" id="KW-0687">Ribonucleoprotein</keyword>
<dbReference type="GO" id="GO:0015934">
    <property type="term" value="C:large ribosomal subunit"/>
    <property type="evidence" value="ECO:0007669"/>
    <property type="project" value="InterPro"/>
</dbReference>
<dbReference type="NCBIfam" id="NF000955">
    <property type="entry name" value="PRK00099.1-1"/>
    <property type="match status" value="1"/>
</dbReference>
<comment type="similarity">
    <text evidence="1">Belongs to the universal ribosomal protein uL10 family.</text>
</comment>